<dbReference type="Pfam" id="PF03364">
    <property type="entry name" value="Polyketide_cyc"/>
    <property type="match status" value="1"/>
</dbReference>
<accession>A0A2S1RCT3</accession>
<dbReference type="SUPFAM" id="SSF55961">
    <property type="entry name" value="Bet v1-like"/>
    <property type="match status" value="1"/>
</dbReference>
<dbReference type="InterPro" id="IPR023393">
    <property type="entry name" value="START-like_dom_sf"/>
</dbReference>
<dbReference type="KEGG" id="dlu:A6035_15320"/>
<dbReference type="PANTHER" id="PTHR39683">
    <property type="entry name" value="CONSERVED PROTEIN TB16.3"/>
    <property type="match status" value="1"/>
</dbReference>
<dbReference type="Proteomes" id="UP000244928">
    <property type="component" value="Chromosome"/>
</dbReference>
<evidence type="ECO:0000313" key="2">
    <source>
        <dbReference type="EMBL" id="AWH94031.1"/>
    </source>
</evidence>
<dbReference type="PANTHER" id="PTHR39683:SF4">
    <property type="entry name" value="COENZYME Q-BINDING PROTEIN COQ10 START DOMAIN-CONTAINING PROTEIN"/>
    <property type="match status" value="1"/>
</dbReference>
<dbReference type="OrthoDB" id="4730534at2"/>
<feature type="domain" description="Coenzyme Q-binding protein COQ10 START" evidence="1">
    <location>
        <begin position="11"/>
        <end position="134"/>
    </location>
</feature>
<organism evidence="2 3">
    <name type="scientific">Dietzia lutea</name>
    <dbReference type="NCBI Taxonomy" id="546160"/>
    <lineage>
        <taxon>Bacteria</taxon>
        <taxon>Bacillati</taxon>
        <taxon>Actinomycetota</taxon>
        <taxon>Actinomycetes</taxon>
        <taxon>Mycobacteriales</taxon>
        <taxon>Dietziaceae</taxon>
        <taxon>Dietzia</taxon>
    </lineage>
</organism>
<protein>
    <submittedName>
        <fullName evidence="2">Cyclase</fullName>
    </submittedName>
</protein>
<sequence>MAVSVQSVTTIEAGVPEIMAVLADVESLVDWSEAHRAVEVREADDDGWPIVVWEQISQYGMTEEMVVRYEWYDGEVSWTLESGTNQMVQNARYVLTDNGDGTTRVVFDLEVELKAKLPGVVVKKAQKHIADVATAGLREEVLRRYG</sequence>
<gene>
    <name evidence="2" type="ORF">A6035_15320</name>
</gene>
<reference evidence="2 3" key="1">
    <citation type="submission" date="2016-04" db="EMBL/GenBank/DDBJ databases">
        <title>Complete genome sequence of Dietzia lutea YIM 80766T, a strain isolated from desert soil in Egypt.</title>
        <authorList>
            <person name="Zhao J."/>
            <person name="Hu B."/>
            <person name="Geng S."/>
            <person name="Nie Y."/>
            <person name="Tang Y."/>
        </authorList>
    </citation>
    <scope>NUCLEOTIDE SEQUENCE [LARGE SCALE GENOMIC DNA]</scope>
    <source>
        <strain evidence="2 3">YIM 80766</strain>
    </source>
</reference>
<dbReference type="AlphaFoldDB" id="A0A2S1RCT3"/>
<evidence type="ECO:0000313" key="3">
    <source>
        <dbReference type="Proteomes" id="UP000244928"/>
    </source>
</evidence>
<dbReference type="Gene3D" id="3.30.530.20">
    <property type="match status" value="1"/>
</dbReference>
<evidence type="ECO:0000259" key="1">
    <source>
        <dbReference type="Pfam" id="PF03364"/>
    </source>
</evidence>
<dbReference type="InterPro" id="IPR005031">
    <property type="entry name" value="COQ10_START"/>
</dbReference>
<proteinExistence type="predicted"/>
<keyword evidence="3" id="KW-1185">Reference proteome</keyword>
<dbReference type="RefSeq" id="WP_108849325.1">
    <property type="nucleotide sequence ID" value="NZ_CP015449.1"/>
</dbReference>
<name>A0A2S1RCT3_9ACTN</name>
<dbReference type="EMBL" id="CP015449">
    <property type="protein sequence ID" value="AWH94031.1"/>
    <property type="molecule type" value="Genomic_DNA"/>
</dbReference>